<feature type="transmembrane region" description="Helical" evidence="6">
    <location>
        <begin position="230"/>
        <end position="253"/>
    </location>
</feature>
<feature type="transmembrane region" description="Helical" evidence="6">
    <location>
        <begin position="66"/>
        <end position="90"/>
    </location>
</feature>
<feature type="transmembrane region" description="Helical" evidence="6">
    <location>
        <begin position="146"/>
        <end position="169"/>
    </location>
</feature>
<dbReference type="GO" id="GO:0016020">
    <property type="term" value="C:membrane"/>
    <property type="evidence" value="ECO:0007669"/>
    <property type="project" value="UniProtKB-SubCell"/>
</dbReference>
<name>A0A7C8I6Q1_9PLEO</name>
<dbReference type="PANTHER" id="PTHR33048">
    <property type="entry name" value="PTH11-LIKE INTEGRAL MEMBRANE PROTEIN (AFU_ORTHOLOGUE AFUA_5G11245)"/>
    <property type="match status" value="1"/>
</dbReference>
<evidence type="ECO:0000256" key="6">
    <source>
        <dbReference type="SAM" id="Phobius"/>
    </source>
</evidence>
<evidence type="ECO:0000313" key="9">
    <source>
        <dbReference type="Proteomes" id="UP000481861"/>
    </source>
</evidence>
<dbReference type="Proteomes" id="UP000481861">
    <property type="component" value="Unassembled WGS sequence"/>
</dbReference>
<comment type="caution">
    <text evidence="8">The sequence shown here is derived from an EMBL/GenBank/DDBJ whole genome shotgun (WGS) entry which is preliminary data.</text>
</comment>
<evidence type="ECO:0000256" key="4">
    <source>
        <dbReference type="ARBA" id="ARBA00023136"/>
    </source>
</evidence>
<gene>
    <name evidence="8" type="ORF">BDV95DRAFT_493201</name>
</gene>
<dbReference type="AlphaFoldDB" id="A0A7C8I6Q1"/>
<keyword evidence="9" id="KW-1185">Reference proteome</keyword>
<keyword evidence="4 6" id="KW-0472">Membrane</keyword>
<evidence type="ECO:0000313" key="8">
    <source>
        <dbReference type="EMBL" id="KAF2872088.1"/>
    </source>
</evidence>
<sequence>MISGAEVAFQLLLHNPPPDPNEPLPLANQVPTAFGVAVPFHLLAWTAVLLRLYTRFKVLKQHWWDDYLIIVALLMNLVYTVSYLGSMAHGGFGQHSLLLSPAKGISSGKWLYVIQATYALTLIFTKISLLLQYLRLFRGGMIRTVCLGLLFVTGIWGSVFCFISVFPAFPVSAFWNLQHNATYYGLGFADYHSLRLTILVTASLDIVFSILIYFLPLGLYIRPDLERRQFLAILGLFASGSMVIGCSAVRLWLADTTSNTELKSADLSWVYPPVMLVSSLELNLGLIAASIPIFHVYLTQYLVQIFVTKEVIIQRHARISDQGAEYELDRPRSWKSGTSEERLTRKEDKKINYNSPSVKAHVLGHVPDNTRVEAQKMPPGSRWEVLKNA</sequence>
<protein>
    <recommendedName>
        <fullName evidence="7">Rhodopsin domain-containing protein</fullName>
    </recommendedName>
</protein>
<feature type="domain" description="Rhodopsin" evidence="7">
    <location>
        <begin position="50"/>
        <end position="298"/>
    </location>
</feature>
<feature type="transmembrane region" description="Helical" evidence="6">
    <location>
        <begin position="196"/>
        <end position="218"/>
    </location>
</feature>
<evidence type="ECO:0000256" key="5">
    <source>
        <dbReference type="ARBA" id="ARBA00038359"/>
    </source>
</evidence>
<dbReference type="Pfam" id="PF20684">
    <property type="entry name" value="Fung_rhodopsin"/>
    <property type="match status" value="1"/>
</dbReference>
<evidence type="ECO:0000256" key="3">
    <source>
        <dbReference type="ARBA" id="ARBA00022989"/>
    </source>
</evidence>
<evidence type="ECO:0000256" key="1">
    <source>
        <dbReference type="ARBA" id="ARBA00004141"/>
    </source>
</evidence>
<keyword evidence="2 6" id="KW-0812">Transmembrane</keyword>
<dbReference type="EMBL" id="JAADJZ010000010">
    <property type="protein sequence ID" value="KAF2872088.1"/>
    <property type="molecule type" value="Genomic_DNA"/>
</dbReference>
<reference evidence="8 9" key="1">
    <citation type="submission" date="2020-01" db="EMBL/GenBank/DDBJ databases">
        <authorList>
            <consortium name="DOE Joint Genome Institute"/>
            <person name="Haridas S."/>
            <person name="Albert R."/>
            <person name="Binder M."/>
            <person name="Bloem J."/>
            <person name="Labutti K."/>
            <person name="Salamov A."/>
            <person name="Andreopoulos B."/>
            <person name="Baker S.E."/>
            <person name="Barry K."/>
            <person name="Bills G."/>
            <person name="Bluhm B.H."/>
            <person name="Cannon C."/>
            <person name="Castanera R."/>
            <person name="Culley D.E."/>
            <person name="Daum C."/>
            <person name="Ezra D."/>
            <person name="Gonzalez J.B."/>
            <person name="Henrissat B."/>
            <person name="Kuo A."/>
            <person name="Liang C."/>
            <person name="Lipzen A."/>
            <person name="Lutzoni F."/>
            <person name="Magnuson J."/>
            <person name="Mondo S."/>
            <person name="Nolan M."/>
            <person name="Ohm R."/>
            <person name="Pangilinan J."/>
            <person name="Park H.-J.H."/>
            <person name="Ramirez L."/>
            <person name="Alfaro M."/>
            <person name="Sun H."/>
            <person name="Tritt A."/>
            <person name="Yoshinaga Y."/>
            <person name="Zwiers L.-H.L."/>
            <person name="Turgeon B.G."/>
            <person name="Goodwin S.B."/>
            <person name="Spatafora J.W."/>
            <person name="Crous P.W."/>
            <person name="Grigoriev I.V."/>
        </authorList>
    </citation>
    <scope>NUCLEOTIDE SEQUENCE [LARGE SCALE GENOMIC DNA]</scope>
    <source>
        <strain evidence="8 9">CBS 611.86</strain>
    </source>
</reference>
<feature type="transmembrane region" description="Helical" evidence="6">
    <location>
        <begin position="33"/>
        <end position="54"/>
    </location>
</feature>
<dbReference type="PANTHER" id="PTHR33048:SF47">
    <property type="entry name" value="INTEGRAL MEMBRANE PROTEIN-RELATED"/>
    <property type="match status" value="1"/>
</dbReference>
<dbReference type="InterPro" id="IPR049326">
    <property type="entry name" value="Rhodopsin_dom_fungi"/>
</dbReference>
<keyword evidence="3 6" id="KW-1133">Transmembrane helix</keyword>
<proteinExistence type="inferred from homology"/>
<evidence type="ECO:0000259" key="7">
    <source>
        <dbReference type="Pfam" id="PF20684"/>
    </source>
</evidence>
<dbReference type="InterPro" id="IPR052337">
    <property type="entry name" value="SAT4-like"/>
</dbReference>
<comment type="subcellular location">
    <subcellularLocation>
        <location evidence="1">Membrane</location>
        <topology evidence="1">Multi-pass membrane protein</topology>
    </subcellularLocation>
</comment>
<feature type="transmembrane region" description="Helical" evidence="6">
    <location>
        <begin position="110"/>
        <end position="134"/>
    </location>
</feature>
<feature type="transmembrane region" description="Helical" evidence="6">
    <location>
        <begin position="273"/>
        <end position="298"/>
    </location>
</feature>
<evidence type="ECO:0000256" key="2">
    <source>
        <dbReference type="ARBA" id="ARBA00022692"/>
    </source>
</evidence>
<dbReference type="OrthoDB" id="61113at2759"/>
<organism evidence="8 9">
    <name type="scientific">Massariosphaeria phaeospora</name>
    <dbReference type="NCBI Taxonomy" id="100035"/>
    <lineage>
        <taxon>Eukaryota</taxon>
        <taxon>Fungi</taxon>
        <taxon>Dikarya</taxon>
        <taxon>Ascomycota</taxon>
        <taxon>Pezizomycotina</taxon>
        <taxon>Dothideomycetes</taxon>
        <taxon>Pleosporomycetidae</taxon>
        <taxon>Pleosporales</taxon>
        <taxon>Pleosporales incertae sedis</taxon>
        <taxon>Massariosphaeria</taxon>
    </lineage>
</organism>
<comment type="similarity">
    <text evidence="5">Belongs to the SAT4 family.</text>
</comment>
<accession>A0A7C8I6Q1</accession>